<keyword evidence="1" id="KW-0472">Membrane</keyword>
<evidence type="ECO:0000313" key="3">
    <source>
        <dbReference type="Proteomes" id="UP001597560"/>
    </source>
</evidence>
<evidence type="ECO:0000256" key="1">
    <source>
        <dbReference type="SAM" id="Phobius"/>
    </source>
</evidence>
<feature type="transmembrane region" description="Helical" evidence="1">
    <location>
        <begin position="64"/>
        <end position="85"/>
    </location>
</feature>
<evidence type="ECO:0008006" key="4">
    <source>
        <dbReference type="Google" id="ProtNLM"/>
    </source>
</evidence>
<evidence type="ECO:0000313" key="2">
    <source>
        <dbReference type="EMBL" id="MFD2961323.1"/>
    </source>
</evidence>
<comment type="caution">
    <text evidence="2">The sequence shown here is derived from an EMBL/GenBank/DDBJ whole genome shotgun (WGS) entry which is preliminary data.</text>
</comment>
<gene>
    <name evidence="2" type="ORF">ACFS6J_05985</name>
</gene>
<keyword evidence="3" id="KW-1185">Reference proteome</keyword>
<reference evidence="3" key="1">
    <citation type="journal article" date="2019" name="Int. J. Syst. Evol. Microbiol.">
        <title>The Global Catalogue of Microorganisms (GCM) 10K type strain sequencing project: providing services to taxonomists for standard genome sequencing and annotation.</title>
        <authorList>
            <consortium name="The Broad Institute Genomics Platform"/>
            <consortium name="The Broad Institute Genome Sequencing Center for Infectious Disease"/>
            <person name="Wu L."/>
            <person name="Ma J."/>
        </authorList>
    </citation>
    <scope>NUCLEOTIDE SEQUENCE [LARGE SCALE GENOMIC DNA]</scope>
    <source>
        <strain evidence="3">KCTC 23098</strain>
    </source>
</reference>
<protein>
    <recommendedName>
        <fullName evidence="4">SMODS-associating 2TM beta-strand rich effector domain-containing protein</fullName>
    </recommendedName>
</protein>
<organism evidence="2 3">
    <name type="scientific">Olivibacter jilunii</name>
    <dbReference type="NCBI Taxonomy" id="985016"/>
    <lineage>
        <taxon>Bacteria</taxon>
        <taxon>Pseudomonadati</taxon>
        <taxon>Bacteroidota</taxon>
        <taxon>Sphingobacteriia</taxon>
        <taxon>Sphingobacteriales</taxon>
        <taxon>Sphingobacteriaceae</taxon>
        <taxon>Olivibacter</taxon>
    </lineage>
</organism>
<keyword evidence="1" id="KW-0812">Transmembrane</keyword>
<dbReference type="Proteomes" id="UP001597560">
    <property type="component" value="Unassembled WGS sequence"/>
</dbReference>
<accession>A0ABW6AYR0</accession>
<sequence length="290" mass="34351">MSEKQSFISQVNERLGSPLFFSFIVSWLFWNWEIVIGLVWYNADNIEKYGFKSYRTLIDSYANAWYNYVIPMGFALLYTFGWPFVRNKIDEFLAKKKKENELAIREIDKGRYVPIEMLVELQKYNDETQSTIISLSENIKKNNEESGKYLKMYNDEHEKYKKAFARISEWIDLNDLDFLKGSWQLTYSERTDPNETGTFTPIEEITVGIDKNRITVTTWHTYEIRFGAYNLTEGIFFVYLDKVNYANIPQEAQRSHFDLTGFYVFKPNSERTSMSSERTNGNKMITLIKQ</sequence>
<dbReference type="RefSeq" id="WP_377609437.1">
    <property type="nucleotide sequence ID" value="NZ_JBHUPA010000002.1"/>
</dbReference>
<proteinExistence type="predicted"/>
<keyword evidence="1" id="KW-1133">Transmembrane helix</keyword>
<name>A0ABW6AYR0_9SPHI</name>
<feature type="transmembrane region" description="Helical" evidence="1">
    <location>
        <begin position="20"/>
        <end position="43"/>
    </location>
</feature>
<dbReference type="EMBL" id="JBHUPA010000002">
    <property type="protein sequence ID" value="MFD2961323.1"/>
    <property type="molecule type" value="Genomic_DNA"/>
</dbReference>